<dbReference type="GO" id="GO:0004497">
    <property type="term" value="F:monooxygenase activity"/>
    <property type="evidence" value="ECO:0007669"/>
    <property type="project" value="InterPro"/>
</dbReference>
<evidence type="ECO:0000256" key="1">
    <source>
        <dbReference type="ARBA" id="ARBA00010617"/>
    </source>
</evidence>
<evidence type="ECO:0000256" key="2">
    <source>
        <dbReference type="SAM" id="MobiDB-lite"/>
    </source>
</evidence>
<proteinExistence type="inferred from homology"/>
<dbReference type="STRING" id="910347.SAMN05421773_102342"/>
<dbReference type="GO" id="GO:0020037">
    <property type="term" value="F:heme binding"/>
    <property type="evidence" value="ECO:0007669"/>
    <property type="project" value="InterPro"/>
</dbReference>
<name>A0A1I1HK88_9ACTN</name>
<dbReference type="AlphaFoldDB" id="A0A1I1HK88"/>
<protein>
    <submittedName>
        <fullName evidence="3">Cytochrome P450</fullName>
    </submittedName>
</protein>
<dbReference type="GO" id="GO:0016705">
    <property type="term" value="F:oxidoreductase activity, acting on paired donors, with incorporation or reduction of molecular oxygen"/>
    <property type="evidence" value="ECO:0007669"/>
    <property type="project" value="InterPro"/>
</dbReference>
<dbReference type="InterPro" id="IPR002397">
    <property type="entry name" value="Cyt_P450_B"/>
</dbReference>
<sequence>MSTQPRTDPPGPGVAGAPAPSGGPLPPPSCPAHAVPLSGPRFHTEPILLYREMRRDHGPVVPVELPGGFPAWLVIGYRELHQVTNDPKLFPRDVGLWNQWPKVPADWPLRPMVGQRMPSIYFTAGAEHLRHLAMVEPALEAVDPFELRRHAEEFADRLIDRFCARGTAELVADYAMLLPVLVLARIIGFPDEEGPEIARGLNALADGGPDAIEAQMRVTGNMQRLLAAKRERPGADVTSRMLAHPEPFSDEEYVLDLMAITAAGHLPTADWIGNSVRLMLTDDRFAASLGGGRHSVGEAMNQVLWEDTPTQILAGRWAARDTQLGGCHIQAGDMLLLGLGAANGDPEIRQAAGFDALGGPGSGGRSFHDGNSAHFSFSYGEYRCPFPAQEIAEVIARTGIEVLLDRLPDIDLAVPAQTLVRRPSAFLRGMSVLPVQFTPAPTAGGY</sequence>
<dbReference type="Proteomes" id="UP000199207">
    <property type="component" value="Unassembled WGS sequence"/>
</dbReference>
<dbReference type="PRINTS" id="PR00359">
    <property type="entry name" value="BP450"/>
</dbReference>
<dbReference type="SUPFAM" id="SSF48264">
    <property type="entry name" value="Cytochrome P450"/>
    <property type="match status" value="1"/>
</dbReference>
<dbReference type="EMBL" id="FOLM01000002">
    <property type="protein sequence ID" value="SFC21863.1"/>
    <property type="molecule type" value="Genomic_DNA"/>
</dbReference>
<evidence type="ECO:0000313" key="3">
    <source>
        <dbReference type="EMBL" id="SFC21863.1"/>
    </source>
</evidence>
<dbReference type="Gene3D" id="1.10.630.10">
    <property type="entry name" value="Cytochrome P450"/>
    <property type="match status" value="1"/>
</dbReference>
<dbReference type="GO" id="GO:0005506">
    <property type="term" value="F:iron ion binding"/>
    <property type="evidence" value="ECO:0007669"/>
    <property type="project" value="InterPro"/>
</dbReference>
<dbReference type="PANTHER" id="PTHR46696">
    <property type="entry name" value="P450, PUTATIVE (EUROFUNG)-RELATED"/>
    <property type="match status" value="1"/>
</dbReference>
<feature type="region of interest" description="Disordered" evidence="2">
    <location>
        <begin position="1"/>
        <end position="37"/>
    </location>
</feature>
<dbReference type="CDD" id="cd20623">
    <property type="entry name" value="CYP_unk"/>
    <property type="match status" value="1"/>
</dbReference>
<reference evidence="3 4" key="1">
    <citation type="submission" date="2016-10" db="EMBL/GenBank/DDBJ databases">
        <authorList>
            <person name="de Groot N.N."/>
        </authorList>
    </citation>
    <scope>NUCLEOTIDE SEQUENCE [LARGE SCALE GENOMIC DNA]</scope>
    <source>
        <strain evidence="3 4">CGMCC 4.5739</strain>
    </source>
</reference>
<feature type="compositionally biased region" description="Pro residues" evidence="2">
    <location>
        <begin position="21"/>
        <end position="30"/>
    </location>
</feature>
<keyword evidence="4" id="KW-1185">Reference proteome</keyword>
<accession>A0A1I1HK88</accession>
<evidence type="ECO:0000313" key="4">
    <source>
        <dbReference type="Proteomes" id="UP000199207"/>
    </source>
</evidence>
<dbReference type="InterPro" id="IPR036396">
    <property type="entry name" value="Cyt_P450_sf"/>
</dbReference>
<gene>
    <name evidence="3" type="ORF">SAMN05421773_102342</name>
</gene>
<dbReference type="PANTHER" id="PTHR46696:SF1">
    <property type="entry name" value="CYTOCHROME P450 YJIB-RELATED"/>
    <property type="match status" value="1"/>
</dbReference>
<comment type="similarity">
    <text evidence="1">Belongs to the cytochrome P450 family.</text>
</comment>
<organism evidence="3 4">
    <name type="scientific">Streptomyces aidingensis</name>
    <dbReference type="NCBI Taxonomy" id="910347"/>
    <lineage>
        <taxon>Bacteria</taxon>
        <taxon>Bacillati</taxon>
        <taxon>Actinomycetota</taxon>
        <taxon>Actinomycetes</taxon>
        <taxon>Kitasatosporales</taxon>
        <taxon>Streptomycetaceae</taxon>
        <taxon>Streptomyces</taxon>
    </lineage>
</organism>